<organism evidence="1 2">
    <name type="scientific">Glutamicibacter arilaitensis</name>
    <dbReference type="NCBI Taxonomy" id="256701"/>
    <lineage>
        <taxon>Bacteria</taxon>
        <taxon>Bacillati</taxon>
        <taxon>Actinomycetota</taxon>
        <taxon>Actinomycetes</taxon>
        <taxon>Micrococcales</taxon>
        <taxon>Micrococcaceae</taxon>
        <taxon>Glutamicibacter</taxon>
    </lineage>
</organism>
<name>A0A2N7S5F7_9MICC</name>
<dbReference type="Proteomes" id="UP000235739">
    <property type="component" value="Unassembled WGS sequence"/>
</dbReference>
<reference evidence="1 2" key="1">
    <citation type="journal article" date="2017" name="Elife">
        <title>Extensive horizontal gene transfer in cheese-associated bacteria.</title>
        <authorList>
            <person name="Bonham K.S."/>
            <person name="Wolfe B.E."/>
            <person name="Dutton R.J."/>
        </authorList>
    </citation>
    <scope>NUCLEOTIDE SEQUENCE [LARGE SCALE GENOMIC DNA]</scope>
    <source>
        <strain evidence="1 2">JB182</strain>
    </source>
</reference>
<evidence type="ECO:0000313" key="1">
    <source>
        <dbReference type="EMBL" id="PMQ21376.1"/>
    </source>
</evidence>
<comment type="caution">
    <text evidence="1">The sequence shown here is derived from an EMBL/GenBank/DDBJ whole genome shotgun (WGS) entry which is preliminary data.</text>
</comment>
<protein>
    <submittedName>
        <fullName evidence="1">Uncharacterized protein</fullName>
    </submittedName>
</protein>
<dbReference type="EMBL" id="PNQX01000001">
    <property type="protein sequence ID" value="PMQ21376.1"/>
    <property type="molecule type" value="Genomic_DNA"/>
</dbReference>
<accession>A0A2N7S5F7</accession>
<proteinExistence type="predicted"/>
<dbReference type="RefSeq" id="WP_102597966.1">
    <property type="nucleotide sequence ID" value="NZ_PNQX01000001.1"/>
</dbReference>
<dbReference type="AlphaFoldDB" id="A0A2N7S5F7"/>
<gene>
    <name evidence="1" type="ORF">CIK84_07440</name>
</gene>
<sequence length="463" mass="52337">MTYNPKPQIWIGGEYVPMSEGIGTSHIALDGLSIDWGNDERFEDIQPSTLTMSIIDPTGDWAGNQVLPGQDLKVAYQWWTGTEWVNRYMFRGMITTANMAPRKWEKEANEDHGYYVSIVATDRVGQLGNVYLNFAGNTDASRVAQYRANKINEAAGNTFAYIKTSTSTMIHEVYTNSSALTVLDELYRGYVATKPEYDPYTNGIDQGSWVNLRLKNFLGFYKDPNRDNKYVLALPQYPLFTQELIVKGREYVRIDSDIPASAIESDGALEHDLSRAITQVSVKYYSDAAGTTERYHRGAVSFPGSKGIGQRTWQAETKHIGGGELFASYMVSEARDSLWRWKMGDATLLVDKLGGFRNVEEMHKWLQPRSNMHKIFINGSAHSNMKDYMPVYTQIGGRIEYRNAAWHIGMKLASDGYDLKFLDQVTFDRWGGSAPNPTIGEMDESIRLVDLKFVDKTITELEA</sequence>
<evidence type="ECO:0000313" key="2">
    <source>
        <dbReference type="Proteomes" id="UP000235739"/>
    </source>
</evidence>